<keyword evidence="1" id="KW-1133">Transmembrane helix</keyword>
<organism evidence="2 3">
    <name type="scientific">Paenibacillus nanensis</name>
    <dbReference type="NCBI Taxonomy" id="393251"/>
    <lineage>
        <taxon>Bacteria</taxon>
        <taxon>Bacillati</taxon>
        <taxon>Bacillota</taxon>
        <taxon>Bacilli</taxon>
        <taxon>Bacillales</taxon>
        <taxon>Paenibacillaceae</taxon>
        <taxon>Paenibacillus</taxon>
    </lineage>
</organism>
<dbReference type="AlphaFoldDB" id="A0A3A1UT37"/>
<dbReference type="OrthoDB" id="2082317at2"/>
<name>A0A3A1UT37_9BACL</name>
<keyword evidence="1" id="KW-0812">Transmembrane</keyword>
<proteinExistence type="predicted"/>
<feature type="transmembrane region" description="Helical" evidence="1">
    <location>
        <begin position="118"/>
        <end position="139"/>
    </location>
</feature>
<dbReference type="EMBL" id="QXQA01000012">
    <property type="protein sequence ID" value="RIX50956.1"/>
    <property type="molecule type" value="Genomic_DNA"/>
</dbReference>
<comment type="caution">
    <text evidence="2">The sequence shown here is derived from an EMBL/GenBank/DDBJ whole genome shotgun (WGS) entry which is preliminary data.</text>
</comment>
<evidence type="ECO:0000313" key="3">
    <source>
        <dbReference type="Proteomes" id="UP000266482"/>
    </source>
</evidence>
<feature type="transmembrane region" description="Helical" evidence="1">
    <location>
        <begin position="151"/>
        <end position="172"/>
    </location>
</feature>
<keyword evidence="3" id="KW-1185">Reference proteome</keyword>
<feature type="transmembrane region" description="Helical" evidence="1">
    <location>
        <begin position="34"/>
        <end position="53"/>
    </location>
</feature>
<feature type="transmembrane region" description="Helical" evidence="1">
    <location>
        <begin position="6"/>
        <end position="27"/>
    </location>
</feature>
<sequence length="178" mass="19792">MVTAFIIGCEIGFWILVLAGLACRYLLRMKTLGAILLLLTPVVDLVLIIATVIDLRGGAIATTIHGISAIYIGVSIAYGHKMIKWADVRFAHRFAGGPAPAPKPKYGAEHASYERRMWLYHLLAWLIGGLVLLGMIWYVDDASRTESLLAMLRLWSIIVAIDFLYSFSFSIWPKKAKV</sequence>
<feature type="transmembrane region" description="Helical" evidence="1">
    <location>
        <begin position="59"/>
        <end position="79"/>
    </location>
</feature>
<evidence type="ECO:0008006" key="4">
    <source>
        <dbReference type="Google" id="ProtNLM"/>
    </source>
</evidence>
<evidence type="ECO:0000256" key="1">
    <source>
        <dbReference type="SAM" id="Phobius"/>
    </source>
</evidence>
<protein>
    <recommendedName>
        <fullName evidence="4">YmcC</fullName>
    </recommendedName>
</protein>
<gene>
    <name evidence="2" type="ORF">D3P08_17855</name>
</gene>
<dbReference type="Proteomes" id="UP000266482">
    <property type="component" value="Unassembled WGS sequence"/>
</dbReference>
<evidence type="ECO:0000313" key="2">
    <source>
        <dbReference type="EMBL" id="RIX50956.1"/>
    </source>
</evidence>
<keyword evidence="1" id="KW-0472">Membrane</keyword>
<accession>A0A3A1UT37</accession>
<dbReference type="RefSeq" id="WP_119601073.1">
    <property type="nucleotide sequence ID" value="NZ_QXQA01000012.1"/>
</dbReference>
<reference evidence="2 3" key="1">
    <citation type="submission" date="2018-09" db="EMBL/GenBank/DDBJ databases">
        <title>Paenibacillus aracenensis nov. sp. isolated from a cave in southern Spain.</title>
        <authorList>
            <person name="Jurado V."/>
            <person name="Gutierrez-Patricio S."/>
            <person name="Gonzalez-Pimentel J.L."/>
            <person name="Miller A.Z."/>
            <person name="Laiz L."/>
            <person name="Saiz-Jimenez C."/>
        </authorList>
    </citation>
    <scope>NUCLEOTIDE SEQUENCE [LARGE SCALE GENOMIC DNA]</scope>
    <source>
        <strain evidence="2 3">DSM 22867</strain>
    </source>
</reference>